<dbReference type="Proteomes" id="UP000593560">
    <property type="component" value="Unassembled WGS sequence"/>
</dbReference>
<evidence type="ECO:0000313" key="1">
    <source>
        <dbReference type="EMBL" id="MBA0810210.1"/>
    </source>
</evidence>
<evidence type="ECO:0000313" key="2">
    <source>
        <dbReference type="Proteomes" id="UP000593560"/>
    </source>
</evidence>
<organism evidence="1 2">
    <name type="scientific">Gossypium harknessii</name>
    <dbReference type="NCBI Taxonomy" id="34285"/>
    <lineage>
        <taxon>Eukaryota</taxon>
        <taxon>Viridiplantae</taxon>
        <taxon>Streptophyta</taxon>
        <taxon>Embryophyta</taxon>
        <taxon>Tracheophyta</taxon>
        <taxon>Spermatophyta</taxon>
        <taxon>Magnoliopsida</taxon>
        <taxon>eudicotyledons</taxon>
        <taxon>Gunneridae</taxon>
        <taxon>Pentapetalae</taxon>
        <taxon>rosids</taxon>
        <taxon>malvids</taxon>
        <taxon>Malvales</taxon>
        <taxon>Malvaceae</taxon>
        <taxon>Malvoideae</taxon>
        <taxon>Gossypium</taxon>
    </lineage>
</organism>
<accession>A0A7J9HK52</accession>
<protein>
    <submittedName>
        <fullName evidence="1">Uncharacterized protein</fullName>
    </submittedName>
</protein>
<dbReference type="PANTHER" id="PTHR35121">
    <property type="entry name" value="HOMEODOMAIN PROTEIN 8, PUTATIVE-RELATED"/>
    <property type="match status" value="1"/>
</dbReference>
<name>A0A7J9HK52_9ROSI</name>
<comment type="caution">
    <text evidence="1">The sequence shown here is derived from an EMBL/GenBank/DDBJ whole genome shotgun (WGS) entry which is preliminary data.</text>
</comment>
<reference evidence="1 2" key="1">
    <citation type="journal article" date="2019" name="Genome Biol. Evol.">
        <title>Insights into the evolution of the New World diploid cottons (Gossypium, subgenus Houzingenia) based on genome sequencing.</title>
        <authorList>
            <person name="Grover C.E."/>
            <person name="Arick M.A. 2nd"/>
            <person name="Thrash A."/>
            <person name="Conover J.L."/>
            <person name="Sanders W.S."/>
            <person name="Peterson D.G."/>
            <person name="Frelichowski J.E."/>
            <person name="Scheffler J.A."/>
            <person name="Scheffler B.E."/>
            <person name="Wendel J.F."/>
        </authorList>
    </citation>
    <scope>NUCLEOTIDE SEQUENCE [LARGE SCALE GENOMIC DNA]</scope>
    <source>
        <strain evidence="1">0</strain>
        <tissue evidence="1">Leaf</tissue>
    </source>
</reference>
<dbReference type="AlphaFoldDB" id="A0A7J9HK52"/>
<proteinExistence type="predicted"/>
<sequence length="106" mass="11696">MAAEIMFRCVFEGSISMKDCLIERRPYHRNCQCALHNLKGVCSSTCTSRTTNMSFPKKQTWGDCSLCLSASKFSAQSPLLPDASFTNTIQNIDAAPVLSETEAQHS</sequence>
<dbReference type="EMBL" id="JABFAD010000010">
    <property type="protein sequence ID" value="MBA0810210.1"/>
    <property type="molecule type" value="Genomic_DNA"/>
</dbReference>
<dbReference type="PANTHER" id="PTHR35121:SF4">
    <property type="entry name" value="SWIM-TYPE DOMAIN-CONTAINING PROTEIN"/>
    <property type="match status" value="1"/>
</dbReference>
<feature type="non-terminal residue" evidence="1">
    <location>
        <position position="106"/>
    </location>
</feature>
<gene>
    <name evidence="1" type="ORF">Gohar_002222</name>
</gene>
<dbReference type="OrthoDB" id="1696465at2759"/>
<keyword evidence="2" id="KW-1185">Reference proteome</keyword>